<dbReference type="SMART" id="SM00342">
    <property type="entry name" value="HTH_ARAC"/>
    <property type="match status" value="1"/>
</dbReference>
<dbReference type="Gene3D" id="1.10.10.60">
    <property type="entry name" value="Homeodomain-like"/>
    <property type="match status" value="2"/>
</dbReference>
<dbReference type="GO" id="GO:0003700">
    <property type="term" value="F:DNA-binding transcription factor activity"/>
    <property type="evidence" value="ECO:0007669"/>
    <property type="project" value="InterPro"/>
</dbReference>
<dbReference type="SUPFAM" id="SSF51182">
    <property type="entry name" value="RmlC-like cupins"/>
    <property type="match status" value="1"/>
</dbReference>
<dbReference type="GO" id="GO:0043565">
    <property type="term" value="F:sequence-specific DNA binding"/>
    <property type="evidence" value="ECO:0007669"/>
    <property type="project" value="InterPro"/>
</dbReference>
<accession>A0A1H1NMJ1</accession>
<keyword evidence="1" id="KW-0805">Transcription regulation</keyword>
<dbReference type="SUPFAM" id="SSF46689">
    <property type="entry name" value="Homeodomain-like"/>
    <property type="match status" value="2"/>
</dbReference>
<keyword evidence="6" id="KW-1185">Reference proteome</keyword>
<evidence type="ECO:0000259" key="4">
    <source>
        <dbReference type="PROSITE" id="PS01124"/>
    </source>
</evidence>
<name>A0A1H1NMJ1_9ACTN</name>
<feature type="domain" description="HTH araC/xylS-type" evidence="4">
    <location>
        <begin position="203"/>
        <end position="301"/>
    </location>
</feature>
<dbReference type="InterPro" id="IPR009057">
    <property type="entry name" value="Homeodomain-like_sf"/>
</dbReference>
<proteinExistence type="predicted"/>
<dbReference type="PROSITE" id="PS00041">
    <property type="entry name" value="HTH_ARAC_FAMILY_1"/>
    <property type="match status" value="1"/>
</dbReference>
<dbReference type="Pfam" id="PF12852">
    <property type="entry name" value="Cupin_6"/>
    <property type="match status" value="1"/>
</dbReference>
<protein>
    <submittedName>
        <fullName evidence="5">AraC-type DNA-binding protein</fullName>
    </submittedName>
</protein>
<dbReference type="InterPro" id="IPR018060">
    <property type="entry name" value="HTH_AraC"/>
</dbReference>
<dbReference type="OrthoDB" id="3721790at2"/>
<dbReference type="PANTHER" id="PTHR46796:SF13">
    <property type="entry name" value="HTH-TYPE TRANSCRIPTIONAL ACTIVATOR RHAS"/>
    <property type="match status" value="1"/>
</dbReference>
<dbReference type="Pfam" id="PF12833">
    <property type="entry name" value="HTH_18"/>
    <property type="match status" value="1"/>
</dbReference>
<dbReference type="InterPro" id="IPR032783">
    <property type="entry name" value="AraC_lig"/>
</dbReference>
<dbReference type="PROSITE" id="PS01124">
    <property type="entry name" value="HTH_ARAC_FAMILY_2"/>
    <property type="match status" value="1"/>
</dbReference>
<dbReference type="AlphaFoldDB" id="A0A1H1NMJ1"/>
<dbReference type="STRING" id="630515.SAMN04489812_0573"/>
<dbReference type="PANTHER" id="PTHR46796">
    <property type="entry name" value="HTH-TYPE TRANSCRIPTIONAL ACTIVATOR RHAS-RELATED"/>
    <property type="match status" value="1"/>
</dbReference>
<keyword evidence="3" id="KW-0804">Transcription</keyword>
<reference evidence="5 6" key="1">
    <citation type="submission" date="2016-10" db="EMBL/GenBank/DDBJ databases">
        <authorList>
            <person name="de Groot N.N."/>
        </authorList>
    </citation>
    <scope>NUCLEOTIDE SEQUENCE [LARGE SCALE GENOMIC DNA]</scope>
    <source>
        <strain evidence="5 6">DSM 21800</strain>
    </source>
</reference>
<dbReference type="InterPro" id="IPR018062">
    <property type="entry name" value="HTH_AraC-typ_CS"/>
</dbReference>
<evidence type="ECO:0000256" key="1">
    <source>
        <dbReference type="ARBA" id="ARBA00023015"/>
    </source>
</evidence>
<dbReference type="EMBL" id="LT629772">
    <property type="protein sequence ID" value="SDS00204.1"/>
    <property type="molecule type" value="Genomic_DNA"/>
</dbReference>
<dbReference type="Proteomes" id="UP000199103">
    <property type="component" value="Chromosome I"/>
</dbReference>
<dbReference type="InterPro" id="IPR050204">
    <property type="entry name" value="AraC_XylS_family_regulators"/>
</dbReference>
<keyword evidence="2 5" id="KW-0238">DNA-binding</keyword>
<organism evidence="5 6">
    <name type="scientific">Microlunatus soli</name>
    <dbReference type="NCBI Taxonomy" id="630515"/>
    <lineage>
        <taxon>Bacteria</taxon>
        <taxon>Bacillati</taxon>
        <taxon>Actinomycetota</taxon>
        <taxon>Actinomycetes</taxon>
        <taxon>Propionibacteriales</taxon>
        <taxon>Propionibacteriaceae</taxon>
        <taxon>Microlunatus</taxon>
    </lineage>
</organism>
<evidence type="ECO:0000256" key="2">
    <source>
        <dbReference type="ARBA" id="ARBA00023125"/>
    </source>
</evidence>
<evidence type="ECO:0000313" key="6">
    <source>
        <dbReference type="Proteomes" id="UP000199103"/>
    </source>
</evidence>
<evidence type="ECO:0000313" key="5">
    <source>
        <dbReference type="EMBL" id="SDS00204.1"/>
    </source>
</evidence>
<dbReference type="RefSeq" id="WP_091519550.1">
    <property type="nucleotide sequence ID" value="NZ_LT629772.1"/>
</dbReference>
<evidence type="ECO:0000256" key="3">
    <source>
        <dbReference type="ARBA" id="ARBA00023163"/>
    </source>
</evidence>
<sequence length="313" mass="34073">MDVFSQVIASTRAGRAKFNRTRRTGMWGNSYGPYPGAGFHVLLHGSCWFVPPHGEPVQLSAGDVVFLPHGARHGMSDRADRVVDDLPAAELGSSAETQDPADPRDVHADLLCGAYRLDRGDAHPLLRTLPGFLLLSSERHGSLRSVVDLLSAELAHPRPGTDASLPALLDLLLVDLLRGWFDEESTRNPGRGWPAALADPLLAAALNRMHAEPGYEWTVAGLGATVNMSKTTFARRFTALIGQPPMTYLTWVRLSTAARLLRESDIPVSAIAHQVGYGSPFAFGTAFRREFGTAPGLFRRRARQGRVDSPQDH</sequence>
<gene>
    <name evidence="5" type="ORF">SAMN04489812_0573</name>
</gene>
<dbReference type="InterPro" id="IPR011051">
    <property type="entry name" value="RmlC_Cupin_sf"/>
</dbReference>